<feature type="transmembrane region" description="Helical" evidence="6">
    <location>
        <begin position="427"/>
        <end position="446"/>
    </location>
</feature>
<protein>
    <recommendedName>
        <fullName evidence="7">STAS domain-containing protein</fullName>
    </recommendedName>
</protein>
<keyword evidence="3 6" id="KW-1133">Transmembrane helix</keyword>
<dbReference type="GO" id="GO:0016020">
    <property type="term" value="C:membrane"/>
    <property type="evidence" value="ECO:0007669"/>
    <property type="project" value="UniProtKB-SubCell"/>
</dbReference>
<dbReference type="InterPro" id="IPR018045">
    <property type="entry name" value="S04_transporter_CS"/>
</dbReference>
<gene>
    <name evidence="8" type="ORF">CLODIP_2_CD06925</name>
</gene>
<comment type="subcellular location">
    <subcellularLocation>
        <location evidence="1">Membrane</location>
        <topology evidence="1">Multi-pass membrane protein</topology>
    </subcellularLocation>
</comment>
<keyword evidence="4 6" id="KW-0472">Membrane</keyword>
<evidence type="ECO:0000256" key="4">
    <source>
        <dbReference type="ARBA" id="ARBA00023136"/>
    </source>
</evidence>
<dbReference type="Pfam" id="PF00916">
    <property type="entry name" value="Sulfate_transp"/>
    <property type="match status" value="1"/>
</dbReference>
<dbReference type="InterPro" id="IPR001902">
    <property type="entry name" value="SLC26A/SulP_fam"/>
</dbReference>
<feature type="compositionally biased region" description="Basic and acidic residues" evidence="5">
    <location>
        <begin position="32"/>
        <end position="41"/>
    </location>
</feature>
<feature type="transmembrane region" description="Helical" evidence="6">
    <location>
        <begin position="96"/>
        <end position="116"/>
    </location>
</feature>
<proteinExistence type="predicted"/>
<dbReference type="PROSITE" id="PS01130">
    <property type="entry name" value="SLC26A"/>
    <property type="match status" value="1"/>
</dbReference>
<feature type="region of interest" description="Disordered" evidence="5">
    <location>
        <begin position="32"/>
        <end position="60"/>
    </location>
</feature>
<evidence type="ECO:0000256" key="1">
    <source>
        <dbReference type="ARBA" id="ARBA00004141"/>
    </source>
</evidence>
<dbReference type="Proteomes" id="UP000494165">
    <property type="component" value="Unassembled WGS sequence"/>
</dbReference>
<dbReference type="PANTHER" id="PTHR11814">
    <property type="entry name" value="SULFATE TRANSPORTER"/>
    <property type="match status" value="1"/>
</dbReference>
<dbReference type="InterPro" id="IPR011547">
    <property type="entry name" value="SLC26A/SulP_dom"/>
</dbReference>
<evidence type="ECO:0000256" key="3">
    <source>
        <dbReference type="ARBA" id="ARBA00022989"/>
    </source>
</evidence>
<comment type="caution">
    <text evidence="8">The sequence shown here is derived from an EMBL/GenBank/DDBJ whole genome shotgun (WGS) entry which is preliminary data.</text>
</comment>
<dbReference type="Pfam" id="PF01740">
    <property type="entry name" value="STAS"/>
    <property type="match status" value="1"/>
</dbReference>
<evidence type="ECO:0000256" key="2">
    <source>
        <dbReference type="ARBA" id="ARBA00022692"/>
    </source>
</evidence>
<evidence type="ECO:0000259" key="7">
    <source>
        <dbReference type="PROSITE" id="PS50801"/>
    </source>
</evidence>
<dbReference type="PROSITE" id="PS50801">
    <property type="entry name" value="STAS"/>
    <property type="match status" value="1"/>
</dbReference>
<dbReference type="CDD" id="cd07042">
    <property type="entry name" value="STAS_SulP_like_sulfate_transporter"/>
    <property type="match status" value="1"/>
</dbReference>
<dbReference type="SUPFAM" id="SSF52091">
    <property type="entry name" value="SpoIIaa-like"/>
    <property type="match status" value="1"/>
</dbReference>
<evidence type="ECO:0000256" key="5">
    <source>
        <dbReference type="SAM" id="MobiDB-lite"/>
    </source>
</evidence>
<feature type="transmembrane region" description="Helical" evidence="6">
    <location>
        <begin position="486"/>
        <end position="514"/>
    </location>
</feature>
<feature type="domain" description="STAS" evidence="7">
    <location>
        <begin position="542"/>
        <end position="614"/>
    </location>
</feature>
<sequence length="651" mass="70368">MYSGGRTLSVIVRTPQSHRAVAFDTLNAEKDDNGALKDKMPRSYGVSNSSKRSFGDGAGKKTAQCSTDCLVDTLKKRVPVISWLPRYPLKNIVPDLIAGFTVGLTLIPQSMGYAVLAGLEPQYGLYSAFLGSFVYIIFGTVKEVNMGPAALLALLTFNYTHHLGPQFAVLLCFLAGCVELLFGILHLGFLVNFISAPVVSGFTSAAAFMVASAQVKGLLGLKFDADSFASIWTAVFNHIHETKLWDAVLGGCCCVFLLTLRFLKDSFKVEEGRSPTCCQKFIRGSVWFLCTSRNALIVLISMGIAYYFHYNYEEVVPFMLTGKVEPGLPPFAFPAFSTEVNNRTLNIFEMVGELKSGVIVVPVVAIIANVAIGKAFASGQILDATQEMVALGLCNIAGSIVGSMPAMGSFSRSAVSNASGVRSPLAGLYTGVMVILSLSLLTPYFFFIPRATLAAVIMCAVIFMVEVDKIAPMWRNNKRDLLSSLATFAACLALGMEMGLVIGAAVDISFLLYFSATPKVNVDTISSACGPEYILATPTQGLLFPAADFVRTQIQSSLADIDENNHLPVVIDCRNIQKLDCTAAQSLEAVARDCNKQERLVVFCGMKKSVLSMMMGICKERIKHASSESELTSLLRGGNFKSMRETALLLR</sequence>
<accession>A0A8S1C9L8</accession>
<dbReference type="OrthoDB" id="288203at2759"/>
<keyword evidence="9" id="KW-1185">Reference proteome</keyword>
<feature type="transmembrane region" description="Helical" evidence="6">
    <location>
        <begin position="389"/>
        <end position="407"/>
    </location>
</feature>
<dbReference type="Gene3D" id="3.30.750.24">
    <property type="entry name" value="STAS domain"/>
    <property type="match status" value="1"/>
</dbReference>
<evidence type="ECO:0000313" key="9">
    <source>
        <dbReference type="Proteomes" id="UP000494165"/>
    </source>
</evidence>
<dbReference type="InterPro" id="IPR036513">
    <property type="entry name" value="STAS_dom_sf"/>
</dbReference>
<name>A0A8S1C9L8_9INSE</name>
<keyword evidence="2 6" id="KW-0812">Transmembrane</keyword>
<feature type="transmembrane region" description="Helical" evidence="6">
    <location>
        <begin position="284"/>
        <end position="308"/>
    </location>
</feature>
<evidence type="ECO:0000313" key="8">
    <source>
        <dbReference type="EMBL" id="CAB3363897.1"/>
    </source>
</evidence>
<reference evidence="8 9" key="1">
    <citation type="submission" date="2020-04" db="EMBL/GenBank/DDBJ databases">
        <authorList>
            <person name="Alioto T."/>
            <person name="Alioto T."/>
            <person name="Gomez Garrido J."/>
        </authorList>
    </citation>
    <scope>NUCLEOTIDE SEQUENCE [LARGE SCALE GENOMIC DNA]</scope>
</reference>
<evidence type="ECO:0000256" key="6">
    <source>
        <dbReference type="SAM" id="Phobius"/>
    </source>
</evidence>
<feature type="transmembrane region" description="Helical" evidence="6">
    <location>
        <begin position="358"/>
        <end position="377"/>
    </location>
</feature>
<feature type="transmembrane region" description="Helical" evidence="6">
    <location>
        <begin position="161"/>
        <end position="182"/>
    </location>
</feature>
<feature type="transmembrane region" description="Helical" evidence="6">
    <location>
        <begin position="189"/>
        <end position="211"/>
    </location>
</feature>
<dbReference type="InterPro" id="IPR002645">
    <property type="entry name" value="STAS_dom"/>
</dbReference>
<dbReference type="GO" id="GO:0008271">
    <property type="term" value="F:secondary active sulfate transmembrane transporter activity"/>
    <property type="evidence" value="ECO:0007669"/>
    <property type="project" value="InterPro"/>
</dbReference>
<dbReference type="EMBL" id="CADEPI010000014">
    <property type="protein sequence ID" value="CAB3363897.1"/>
    <property type="molecule type" value="Genomic_DNA"/>
</dbReference>
<dbReference type="AlphaFoldDB" id="A0A8S1C9L8"/>
<organism evidence="8 9">
    <name type="scientific">Cloeon dipterum</name>
    <dbReference type="NCBI Taxonomy" id="197152"/>
    <lineage>
        <taxon>Eukaryota</taxon>
        <taxon>Metazoa</taxon>
        <taxon>Ecdysozoa</taxon>
        <taxon>Arthropoda</taxon>
        <taxon>Hexapoda</taxon>
        <taxon>Insecta</taxon>
        <taxon>Pterygota</taxon>
        <taxon>Palaeoptera</taxon>
        <taxon>Ephemeroptera</taxon>
        <taxon>Pisciforma</taxon>
        <taxon>Baetidae</taxon>
        <taxon>Cloeon</taxon>
    </lineage>
</organism>